<keyword evidence="3" id="KW-1185">Reference proteome</keyword>
<evidence type="ECO:0000313" key="3">
    <source>
        <dbReference type="Proteomes" id="UP000664169"/>
    </source>
</evidence>
<feature type="compositionally biased region" description="Basic and acidic residues" evidence="1">
    <location>
        <begin position="370"/>
        <end position="386"/>
    </location>
</feature>
<feature type="region of interest" description="Disordered" evidence="1">
    <location>
        <begin position="1"/>
        <end position="85"/>
    </location>
</feature>
<organism evidence="2 3">
    <name type="scientific">Gomphillus americanus</name>
    <dbReference type="NCBI Taxonomy" id="1940652"/>
    <lineage>
        <taxon>Eukaryota</taxon>
        <taxon>Fungi</taxon>
        <taxon>Dikarya</taxon>
        <taxon>Ascomycota</taxon>
        <taxon>Pezizomycotina</taxon>
        <taxon>Lecanoromycetes</taxon>
        <taxon>OSLEUM clade</taxon>
        <taxon>Ostropomycetidae</taxon>
        <taxon>Ostropales</taxon>
        <taxon>Graphidaceae</taxon>
        <taxon>Gomphilloideae</taxon>
        <taxon>Gomphillus</taxon>
    </lineage>
</organism>
<reference evidence="2" key="1">
    <citation type="submission" date="2021-03" db="EMBL/GenBank/DDBJ databases">
        <authorList>
            <person name="Tagirdzhanova G."/>
        </authorList>
    </citation>
    <scope>NUCLEOTIDE SEQUENCE</scope>
</reference>
<dbReference type="EMBL" id="CAJPDQ010000038">
    <property type="protein sequence ID" value="CAF9931236.1"/>
    <property type="molecule type" value="Genomic_DNA"/>
</dbReference>
<dbReference type="AlphaFoldDB" id="A0A8H3G158"/>
<feature type="compositionally biased region" description="Basic and acidic residues" evidence="1">
    <location>
        <begin position="425"/>
        <end position="435"/>
    </location>
</feature>
<accession>A0A8H3G158</accession>
<feature type="region of interest" description="Disordered" evidence="1">
    <location>
        <begin position="351"/>
        <end position="386"/>
    </location>
</feature>
<feature type="region of interest" description="Disordered" evidence="1">
    <location>
        <begin position="216"/>
        <end position="236"/>
    </location>
</feature>
<name>A0A8H3G158_9LECA</name>
<dbReference type="Proteomes" id="UP000664169">
    <property type="component" value="Unassembled WGS sequence"/>
</dbReference>
<feature type="region of interest" description="Disordered" evidence="1">
    <location>
        <begin position="425"/>
        <end position="447"/>
    </location>
</feature>
<feature type="compositionally biased region" description="Basic and acidic residues" evidence="1">
    <location>
        <begin position="26"/>
        <end position="41"/>
    </location>
</feature>
<comment type="caution">
    <text evidence="2">The sequence shown here is derived from an EMBL/GenBank/DDBJ whole genome shotgun (WGS) entry which is preliminary data.</text>
</comment>
<dbReference type="OrthoDB" id="4181307at2759"/>
<evidence type="ECO:0000313" key="2">
    <source>
        <dbReference type="EMBL" id="CAF9931236.1"/>
    </source>
</evidence>
<sequence>MLVAQSYTHQIVPTDFSRPRKGTPIRHTEKELIGKRSDKQHGKPKLISAVTSPTSSKPVVIPTRTTDPNRRSKSPPISPQHDPSAISPSMAALLAVAAVSNKSSFSPRHDIHEKLLQKEKLNLDDFRFSLSSSSPKSWSILQSPVDEEDLLKEGDGDNYSIASASDVAVLSPGRSISLDSMPSLDIEVDSDSLTSLDLPTPASRIRTSLKKIVSPRSILENTDHPLSPPPAEPKDRALSLNEEDQLELHLSMTRVTPPKSLKSNLTASIRRLKSVAKTTLSTISLTQYTPNPLSSFSTPTSLSNAAAGPGQLVLHNIDALPLHLTSPLPDLPMSQTSIQLMSYIPSTVPSSGTATAPPVFLPATTPSNESLKRDLSPRPREPRENGDFLRIVVMEMNMRKAGKLNNEGRARIWLGARKDINLGYEGREQNNEQRSKTVPSRWEGISA</sequence>
<protein>
    <submittedName>
        <fullName evidence="2">Uncharacterized protein</fullName>
    </submittedName>
</protein>
<proteinExistence type="predicted"/>
<evidence type="ECO:0000256" key="1">
    <source>
        <dbReference type="SAM" id="MobiDB-lite"/>
    </source>
</evidence>
<feature type="compositionally biased region" description="Polar residues" evidence="1">
    <location>
        <begin position="1"/>
        <end position="11"/>
    </location>
</feature>
<dbReference type="InterPro" id="IPR034443">
    <property type="entry name" value="PB1A10.08"/>
</dbReference>
<dbReference type="PANTHER" id="PTHR42051:SF1">
    <property type="entry name" value="MEIOTICALLY UP-REGULATED PROTEIN PB1A10.08"/>
    <property type="match status" value="1"/>
</dbReference>
<dbReference type="PANTHER" id="PTHR42051">
    <property type="entry name" value="MEIOTICALLY UP-REGULATED PROTEIN PB1A10.08"/>
    <property type="match status" value="1"/>
</dbReference>
<gene>
    <name evidence="2" type="ORF">GOMPHAMPRED_005853</name>
</gene>